<dbReference type="AlphaFoldDB" id="A0A6J4JUB4"/>
<protein>
    <submittedName>
        <fullName evidence="2">Short-chain dehydrogenase/reductase SDR</fullName>
    </submittedName>
</protein>
<name>A0A6J4JUB4_9ACTN</name>
<feature type="compositionally biased region" description="Basic and acidic residues" evidence="1">
    <location>
        <begin position="77"/>
        <end position="89"/>
    </location>
</feature>
<accession>A0A6J4JUB4</accession>
<reference evidence="2" key="1">
    <citation type="submission" date="2020-02" db="EMBL/GenBank/DDBJ databases">
        <authorList>
            <person name="Meier V. D."/>
        </authorList>
    </citation>
    <scope>NUCLEOTIDE SEQUENCE</scope>
    <source>
        <strain evidence="2">AVDCRST_MAG41</strain>
    </source>
</reference>
<feature type="compositionally biased region" description="Basic residues" evidence="1">
    <location>
        <begin position="305"/>
        <end position="318"/>
    </location>
</feature>
<gene>
    <name evidence="2" type="ORF">AVDCRST_MAG41-4150</name>
</gene>
<evidence type="ECO:0000256" key="1">
    <source>
        <dbReference type="SAM" id="MobiDB-lite"/>
    </source>
</evidence>
<feature type="compositionally biased region" description="Basic and acidic residues" evidence="1">
    <location>
        <begin position="128"/>
        <end position="140"/>
    </location>
</feature>
<feature type="compositionally biased region" description="Basic residues" evidence="1">
    <location>
        <begin position="160"/>
        <end position="180"/>
    </location>
</feature>
<feature type="region of interest" description="Disordered" evidence="1">
    <location>
        <begin position="1"/>
        <end position="318"/>
    </location>
</feature>
<feature type="compositionally biased region" description="Basic and acidic residues" evidence="1">
    <location>
        <begin position="211"/>
        <end position="229"/>
    </location>
</feature>
<feature type="compositionally biased region" description="Basic residues" evidence="1">
    <location>
        <begin position="24"/>
        <end position="34"/>
    </location>
</feature>
<organism evidence="2">
    <name type="scientific">uncultured Mycobacteriales bacterium</name>
    <dbReference type="NCBI Taxonomy" id="581187"/>
    <lineage>
        <taxon>Bacteria</taxon>
        <taxon>Bacillati</taxon>
        <taxon>Actinomycetota</taxon>
        <taxon>Actinomycetes</taxon>
        <taxon>Mycobacteriales</taxon>
        <taxon>environmental samples</taxon>
    </lineage>
</organism>
<proteinExistence type="predicted"/>
<feature type="compositionally biased region" description="Basic residues" evidence="1">
    <location>
        <begin position="280"/>
        <end position="293"/>
    </location>
</feature>
<sequence length="318" mass="34698">ERGGDGRGPGAPPAGAQGIARPARAGRGRHRRLVRTGPGLRPAPGPVGVPGLRRGAQGRGRRATRRRLDGRPVAGEPGRDRRAGDSPCRRDRRGGPRRPSVVGAGEQRRDRGAVPAGLAGDQPVPRAAGDRVGRPARRDPGVPAAAGQPQRPRRWPDRQRHLRARQPRGAVPRRLRRRPVRQGGAERRPAPGSGSARCRRVGGAHRRHRHADVGEGGRRRRARDRDRAGRRCGRLPHRVPPVHGRERADGARQQDHARRLRRDGGDGADRTPATDPVRRGPGRRGGRAPRPHRTRQDAGPAVPRRGFRQPGRPRRPTV</sequence>
<feature type="compositionally biased region" description="Basic and acidic residues" evidence="1">
    <location>
        <begin position="243"/>
        <end position="269"/>
    </location>
</feature>
<feature type="non-terminal residue" evidence="2">
    <location>
        <position position="1"/>
    </location>
</feature>
<feature type="compositionally biased region" description="Basic residues" evidence="1">
    <location>
        <begin position="197"/>
        <end position="210"/>
    </location>
</feature>
<evidence type="ECO:0000313" key="2">
    <source>
        <dbReference type="EMBL" id="CAA9287773.1"/>
    </source>
</evidence>
<feature type="non-terminal residue" evidence="2">
    <location>
        <position position="318"/>
    </location>
</feature>
<feature type="compositionally biased region" description="Low complexity" evidence="1">
    <location>
        <begin position="13"/>
        <end position="23"/>
    </location>
</feature>
<dbReference type="EMBL" id="CADCTP010000394">
    <property type="protein sequence ID" value="CAA9287773.1"/>
    <property type="molecule type" value="Genomic_DNA"/>
</dbReference>